<dbReference type="InterPro" id="IPR003010">
    <property type="entry name" value="C-N_Hydrolase"/>
</dbReference>
<dbReference type="Pfam" id="PF00795">
    <property type="entry name" value="CN_hydrolase"/>
    <property type="match status" value="1"/>
</dbReference>
<dbReference type="PROSITE" id="PS01227">
    <property type="entry name" value="UPF0012"/>
    <property type="match status" value="1"/>
</dbReference>
<dbReference type="AlphaFoldDB" id="A0AAV8UNR6"/>
<evidence type="ECO:0000313" key="5">
    <source>
        <dbReference type="Proteomes" id="UP001157974"/>
    </source>
</evidence>
<dbReference type="GO" id="GO:0005739">
    <property type="term" value="C:mitochondrion"/>
    <property type="evidence" value="ECO:0007669"/>
    <property type="project" value="TreeGrafter"/>
</dbReference>
<dbReference type="PANTHER" id="PTHR23088:SF30">
    <property type="entry name" value="OMEGA-AMIDASE NIT2"/>
    <property type="match status" value="1"/>
</dbReference>
<dbReference type="InterPro" id="IPR036526">
    <property type="entry name" value="C-N_Hydrolase_sf"/>
</dbReference>
<proteinExistence type="inferred from homology"/>
<dbReference type="GO" id="GO:0050152">
    <property type="term" value="F:omega-amidase activity"/>
    <property type="evidence" value="ECO:0007669"/>
    <property type="project" value="TreeGrafter"/>
</dbReference>
<dbReference type="InterPro" id="IPR001110">
    <property type="entry name" value="UPF0012_CS"/>
</dbReference>
<accession>A0AAV8UNR6</accession>
<dbReference type="PROSITE" id="PS50263">
    <property type="entry name" value="CN_HYDROLASE"/>
    <property type="match status" value="1"/>
</dbReference>
<comment type="similarity">
    <text evidence="1">Belongs to the carbon-nitrogen hydrolase superfamily. NIT1/NIT2 family.</text>
</comment>
<dbReference type="EMBL" id="JAMWBK010000009">
    <property type="protein sequence ID" value="KAJ8902291.1"/>
    <property type="molecule type" value="Genomic_DNA"/>
</dbReference>
<evidence type="ECO:0000256" key="1">
    <source>
        <dbReference type="ARBA" id="ARBA00010613"/>
    </source>
</evidence>
<dbReference type="InterPro" id="IPR045254">
    <property type="entry name" value="Nit1/2_C-N_Hydrolase"/>
</dbReference>
<dbReference type="Gene3D" id="3.60.110.10">
    <property type="entry name" value="Carbon-nitrogen hydrolase"/>
    <property type="match status" value="1"/>
</dbReference>
<organism evidence="4 5">
    <name type="scientific">Rhodosorus marinus</name>
    <dbReference type="NCBI Taxonomy" id="101924"/>
    <lineage>
        <taxon>Eukaryota</taxon>
        <taxon>Rhodophyta</taxon>
        <taxon>Stylonematophyceae</taxon>
        <taxon>Stylonematales</taxon>
        <taxon>Stylonemataceae</taxon>
        <taxon>Rhodosorus</taxon>
    </lineage>
</organism>
<dbReference type="PANTHER" id="PTHR23088">
    <property type="entry name" value="NITRILASE-RELATED"/>
    <property type="match status" value="1"/>
</dbReference>
<sequence>MAVQAESLGNKFKIALLQVSVGADKQANLSLARKKIEEAHANEAKLVMLPECFNCPYDNKCFPEYAEEVPEVGTKLGDFKPGSTVEMLQNAAAEHSLYVVGGSIPEISEGKVYNTSVSVSPTGTIVAKHRKVHLFDIDVPGGIRFMESEVLSAGNSLTTFEVGGMKIGVAICYDVRFPELSLLLSGRGAKLLCIPGAFNMTTGPAHWELLMRARALDNQMYVAACSPARDPDGSYVAWGHSMVCNPWGMVIAEADESEQILYSEIDLERLSEVRQSIPVTKQKRSDLYSVTVSDF</sequence>
<keyword evidence="5" id="KW-1185">Reference proteome</keyword>
<name>A0AAV8UNR6_9RHOD</name>
<dbReference type="SUPFAM" id="SSF56317">
    <property type="entry name" value="Carbon-nitrogen hydrolase"/>
    <property type="match status" value="1"/>
</dbReference>
<evidence type="ECO:0000313" key="4">
    <source>
        <dbReference type="EMBL" id="KAJ8902291.1"/>
    </source>
</evidence>
<dbReference type="FunFam" id="3.60.110.10:FF:000002">
    <property type="entry name" value="Nitrilase family member 2"/>
    <property type="match status" value="1"/>
</dbReference>
<dbReference type="GO" id="GO:0006528">
    <property type="term" value="P:asparagine metabolic process"/>
    <property type="evidence" value="ECO:0007669"/>
    <property type="project" value="TreeGrafter"/>
</dbReference>
<feature type="domain" description="CN hydrolase" evidence="3">
    <location>
        <begin position="12"/>
        <end position="267"/>
    </location>
</feature>
<reference evidence="4 5" key="1">
    <citation type="journal article" date="2023" name="Nat. Commun.">
        <title>Origin of minicircular mitochondrial genomes in red algae.</title>
        <authorList>
            <person name="Lee Y."/>
            <person name="Cho C.H."/>
            <person name="Lee Y.M."/>
            <person name="Park S.I."/>
            <person name="Yang J.H."/>
            <person name="West J.A."/>
            <person name="Bhattacharya D."/>
            <person name="Yoon H.S."/>
        </authorList>
    </citation>
    <scope>NUCLEOTIDE SEQUENCE [LARGE SCALE GENOMIC DNA]</scope>
    <source>
        <strain evidence="4 5">CCMP1338</strain>
        <tissue evidence="4">Whole cell</tissue>
    </source>
</reference>
<protein>
    <recommendedName>
        <fullName evidence="3">CN hydrolase domain-containing protein</fullName>
    </recommendedName>
</protein>
<dbReference type="CDD" id="cd07572">
    <property type="entry name" value="nit"/>
    <property type="match status" value="1"/>
</dbReference>
<comment type="caution">
    <text evidence="4">The sequence shown here is derived from an EMBL/GenBank/DDBJ whole genome shotgun (WGS) entry which is preliminary data.</text>
</comment>
<evidence type="ECO:0000256" key="2">
    <source>
        <dbReference type="ARBA" id="ARBA00022801"/>
    </source>
</evidence>
<dbReference type="GO" id="GO:0006107">
    <property type="term" value="P:oxaloacetate metabolic process"/>
    <property type="evidence" value="ECO:0007669"/>
    <property type="project" value="TreeGrafter"/>
</dbReference>
<evidence type="ECO:0000259" key="3">
    <source>
        <dbReference type="PROSITE" id="PS50263"/>
    </source>
</evidence>
<gene>
    <name evidence="4" type="ORF">NDN08_006698</name>
</gene>
<dbReference type="GO" id="GO:0006541">
    <property type="term" value="P:glutamine metabolic process"/>
    <property type="evidence" value="ECO:0007669"/>
    <property type="project" value="TreeGrafter"/>
</dbReference>
<dbReference type="Proteomes" id="UP001157974">
    <property type="component" value="Unassembled WGS sequence"/>
</dbReference>
<keyword evidence="2" id="KW-0378">Hydrolase</keyword>